<dbReference type="OrthoDB" id="49580at2"/>
<keyword evidence="1" id="KW-0238">DNA-binding</keyword>
<evidence type="ECO:0000313" key="4">
    <source>
        <dbReference type="Proteomes" id="UP000217785"/>
    </source>
</evidence>
<dbReference type="InterPro" id="IPR036388">
    <property type="entry name" value="WH-like_DNA-bd_sf"/>
</dbReference>
<keyword evidence="4" id="KW-1185">Reference proteome</keyword>
<dbReference type="Proteomes" id="UP000217785">
    <property type="component" value="Unassembled WGS sequence"/>
</dbReference>
<dbReference type="Gene3D" id="1.10.10.10">
    <property type="entry name" value="Winged helix-like DNA-binding domain superfamily/Winged helix DNA-binding domain"/>
    <property type="match status" value="1"/>
</dbReference>
<dbReference type="AlphaFoldDB" id="A0A292YS89"/>
<evidence type="ECO:0000259" key="2">
    <source>
        <dbReference type="PROSITE" id="PS50995"/>
    </source>
</evidence>
<evidence type="ECO:0000313" key="3">
    <source>
        <dbReference type="EMBL" id="GAX92036.1"/>
    </source>
</evidence>
<feature type="domain" description="HTH marR-type" evidence="2">
    <location>
        <begin position="1"/>
        <end position="136"/>
    </location>
</feature>
<accession>A0A292YS89</accession>
<proteinExistence type="predicted"/>
<evidence type="ECO:0000256" key="1">
    <source>
        <dbReference type="ARBA" id="ARBA00023125"/>
    </source>
</evidence>
<dbReference type="GO" id="GO:0003677">
    <property type="term" value="F:DNA binding"/>
    <property type="evidence" value="ECO:0007669"/>
    <property type="project" value="UniProtKB-KW"/>
</dbReference>
<protein>
    <submittedName>
        <fullName evidence="3">Transcriptional regulator</fullName>
    </submittedName>
</protein>
<sequence>MKEKAAEIRQLFRRINKLFEKIVARDLAELGITVPQILVMKQIYHEPRTIGQISEAVHLSYSTVSGIIDRLERQGLVERQRDETDRRVIWIHNTGRVEQIRSQIPALRDEYFADLLKGLTEAEVDTVVRALQLLYKHLEEKDGGTK</sequence>
<dbReference type="PANTHER" id="PTHR33164:SF89">
    <property type="entry name" value="MARR FAMILY REGULATORY PROTEIN"/>
    <property type="match status" value="1"/>
</dbReference>
<dbReference type="InterPro" id="IPR011991">
    <property type="entry name" value="ArsR-like_HTH"/>
</dbReference>
<dbReference type="InterPro" id="IPR039422">
    <property type="entry name" value="MarR/SlyA-like"/>
</dbReference>
<dbReference type="GO" id="GO:0006950">
    <property type="term" value="P:response to stress"/>
    <property type="evidence" value="ECO:0007669"/>
    <property type="project" value="TreeGrafter"/>
</dbReference>
<reference evidence="4" key="1">
    <citation type="submission" date="2017-07" db="EMBL/GenBank/DDBJ databases">
        <title>Draft genome sequence of Effusibacillus lacus strain skLN1.</title>
        <authorList>
            <person name="Watanabe M."/>
            <person name="Kojima H."/>
            <person name="Fukui M."/>
        </authorList>
    </citation>
    <scope>NUCLEOTIDE SEQUENCE [LARGE SCALE GENOMIC DNA]</scope>
    <source>
        <strain evidence="4">skLN1</strain>
    </source>
</reference>
<dbReference type="InterPro" id="IPR000835">
    <property type="entry name" value="HTH_MarR-typ"/>
</dbReference>
<dbReference type="PRINTS" id="PR00598">
    <property type="entry name" value="HTHMARR"/>
</dbReference>
<comment type="caution">
    <text evidence="3">The sequence shown here is derived from an EMBL/GenBank/DDBJ whole genome shotgun (WGS) entry which is preliminary data.</text>
</comment>
<dbReference type="PANTHER" id="PTHR33164">
    <property type="entry name" value="TRANSCRIPTIONAL REGULATOR, MARR FAMILY"/>
    <property type="match status" value="1"/>
</dbReference>
<dbReference type="SUPFAM" id="SSF46785">
    <property type="entry name" value="Winged helix' DNA-binding domain"/>
    <property type="match status" value="1"/>
</dbReference>
<dbReference type="GO" id="GO:0003700">
    <property type="term" value="F:DNA-binding transcription factor activity"/>
    <property type="evidence" value="ECO:0007669"/>
    <property type="project" value="InterPro"/>
</dbReference>
<dbReference type="EMBL" id="BDUF01000121">
    <property type="protein sequence ID" value="GAX92036.1"/>
    <property type="molecule type" value="Genomic_DNA"/>
</dbReference>
<dbReference type="PROSITE" id="PS50995">
    <property type="entry name" value="HTH_MARR_2"/>
    <property type="match status" value="1"/>
</dbReference>
<dbReference type="Pfam" id="PF12802">
    <property type="entry name" value="MarR_2"/>
    <property type="match status" value="1"/>
</dbReference>
<dbReference type="SMART" id="SM00347">
    <property type="entry name" value="HTH_MARR"/>
    <property type="match status" value="1"/>
</dbReference>
<name>A0A292YS89_9BACL</name>
<gene>
    <name evidence="3" type="ORF">EFBL_3727</name>
</gene>
<dbReference type="InterPro" id="IPR036390">
    <property type="entry name" value="WH_DNA-bd_sf"/>
</dbReference>
<dbReference type="CDD" id="cd00090">
    <property type="entry name" value="HTH_ARSR"/>
    <property type="match status" value="1"/>
</dbReference>
<organism evidence="3 4">
    <name type="scientific">Effusibacillus lacus</name>
    <dbReference type="NCBI Taxonomy" id="1348429"/>
    <lineage>
        <taxon>Bacteria</taxon>
        <taxon>Bacillati</taxon>
        <taxon>Bacillota</taxon>
        <taxon>Bacilli</taxon>
        <taxon>Bacillales</taxon>
        <taxon>Alicyclobacillaceae</taxon>
        <taxon>Effusibacillus</taxon>
    </lineage>
</organism>
<dbReference type="RefSeq" id="WP_096184519.1">
    <property type="nucleotide sequence ID" value="NZ_BDUF01000121.1"/>
</dbReference>